<dbReference type="RefSeq" id="WP_147328740.1">
    <property type="nucleotide sequence ID" value="NZ_CP144375.1"/>
</dbReference>
<evidence type="ECO:0008006" key="4">
    <source>
        <dbReference type="Google" id="ProtNLM"/>
    </source>
</evidence>
<dbReference type="EMBL" id="QUNO01000013">
    <property type="protein sequence ID" value="REH39366.1"/>
    <property type="molecule type" value="Genomic_DNA"/>
</dbReference>
<dbReference type="AlphaFoldDB" id="A0A3E0H946"/>
<feature type="signal peptide" evidence="1">
    <location>
        <begin position="1"/>
        <end position="28"/>
    </location>
</feature>
<reference evidence="2 3" key="1">
    <citation type="submission" date="2018-08" db="EMBL/GenBank/DDBJ databases">
        <title>Genomic Encyclopedia of Archaeal and Bacterial Type Strains, Phase II (KMG-II): from individual species to whole genera.</title>
        <authorList>
            <person name="Goeker M."/>
        </authorList>
    </citation>
    <scope>NUCLEOTIDE SEQUENCE [LARGE SCALE GENOMIC DNA]</scope>
    <source>
        <strain evidence="2 3">DSM 45791</strain>
    </source>
</reference>
<accession>A0A3E0H946</accession>
<dbReference type="Proteomes" id="UP000256269">
    <property type="component" value="Unassembled WGS sequence"/>
</dbReference>
<feature type="chain" id="PRO_5017792447" description="Fibronectin type-III domain-containing protein" evidence="1">
    <location>
        <begin position="29"/>
        <end position="569"/>
    </location>
</feature>
<name>A0A3E0H946_9PSEU</name>
<dbReference type="SUPFAM" id="SSF49265">
    <property type="entry name" value="Fibronectin type III"/>
    <property type="match status" value="1"/>
</dbReference>
<protein>
    <recommendedName>
        <fullName evidence="4">Fibronectin type-III domain-containing protein</fullName>
    </recommendedName>
</protein>
<organism evidence="2 3">
    <name type="scientific">Kutzneria buriramensis</name>
    <dbReference type="NCBI Taxonomy" id="1045776"/>
    <lineage>
        <taxon>Bacteria</taxon>
        <taxon>Bacillati</taxon>
        <taxon>Actinomycetota</taxon>
        <taxon>Actinomycetes</taxon>
        <taxon>Pseudonocardiales</taxon>
        <taxon>Pseudonocardiaceae</taxon>
        <taxon>Kutzneria</taxon>
    </lineage>
</organism>
<keyword evidence="1" id="KW-0732">Signal</keyword>
<comment type="caution">
    <text evidence="2">The sequence shown here is derived from an EMBL/GenBank/DDBJ whole genome shotgun (WGS) entry which is preliminary data.</text>
</comment>
<sequence>MMSINKRIVLLAAGIGLGLFTLAGAAWAYWTAQAANVPAVSRADSVATGAQPTANLAGSTATVTWAAATTVGGRQVSGYLINRYPTATGGTAVAAAHGGCAAVPVAATSCTETAVPAGTWYYTVTPVLAAWHGPESPRANAITATDTFTLTPSGGTTLTAGTASTVTITATTAGQTDTVYSGAKTLVFSGPGTAPNGTVPLYANGNTSVTFTGGVASVPMTLFRAETPTLTVSGPNASGSIALTVNPGNASGFAVSTGSTRTAGTPQPVTVTAQDAYQNTATGYSGTKTLTWSGPGTALTGQVPSYPANPVTFTAGIASNLPITCFLAQTVTLTVRDGTNTGTSAPFTVQGAAATQLAMTQPGSPTAGTAFALTVSALDAYQNQATGYSGAKTLTFSGPNAAPAGQKPSYPANPVTFAANGTATVSITLVSAETTTLKVSDGTLTATTASITVSPGAPANLAWTSVSATNGTVSQSCLFTCTVSGIGPNKSFNAKVSVTDALGNTVNNAGGTITVRDNSAATVATLTVPATGPATSPSFTYTTPTGNWTSVTLTATDGGYAAAIATLTR</sequence>
<proteinExistence type="predicted"/>
<evidence type="ECO:0000313" key="3">
    <source>
        <dbReference type="Proteomes" id="UP000256269"/>
    </source>
</evidence>
<dbReference type="InterPro" id="IPR036116">
    <property type="entry name" value="FN3_sf"/>
</dbReference>
<evidence type="ECO:0000313" key="2">
    <source>
        <dbReference type="EMBL" id="REH39366.1"/>
    </source>
</evidence>
<evidence type="ECO:0000256" key="1">
    <source>
        <dbReference type="SAM" id="SignalP"/>
    </source>
</evidence>
<gene>
    <name evidence="2" type="ORF">BCF44_113221</name>
</gene>
<keyword evidence="3" id="KW-1185">Reference proteome</keyword>
<dbReference type="OrthoDB" id="3298563at2"/>